<sequence>MWSSKGRGTLRQGKLGPLEPESVVRYTFCRSTTTADSQRRKIANRLDATSQGSRLSQIKEEVTYDNVEVAIDTLCRCGSAESLPFQFDARGQRQ</sequence>
<protein>
    <submittedName>
        <fullName evidence="1">Uncharacterized protein</fullName>
    </submittedName>
</protein>
<evidence type="ECO:0000313" key="1">
    <source>
        <dbReference type="EMBL" id="CEH19435.1"/>
    </source>
</evidence>
<evidence type="ECO:0000313" key="2">
    <source>
        <dbReference type="Proteomes" id="UP000054845"/>
    </source>
</evidence>
<proteinExistence type="predicted"/>
<dbReference type="EMBL" id="CCYA01000389">
    <property type="protein sequence ID" value="CEH19435.1"/>
    <property type="molecule type" value="Genomic_DNA"/>
</dbReference>
<dbReference type="AlphaFoldDB" id="A0A0P1BRY5"/>
<organism evidence="1 2">
    <name type="scientific">Ceraceosorus bombacis</name>
    <dbReference type="NCBI Taxonomy" id="401625"/>
    <lineage>
        <taxon>Eukaryota</taxon>
        <taxon>Fungi</taxon>
        <taxon>Dikarya</taxon>
        <taxon>Basidiomycota</taxon>
        <taxon>Ustilaginomycotina</taxon>
        <taxon>Exobasidiomycetes</taxon>
        <taxon>Ceraceosorales</taxon>
        <taxon>Ceraceosoraceae</taxon>
        <taxon>Ceraceosorus</taxon>
    </lineage>
</organism>
<dbReference type="Proteomes" id="UP000054845">
    <property type="component" value="Unassembled WGS sequence"/>
</dbReference>
<reference evidence="2" key="1">
    <citation type="submission" date="2014-09" db="EMBL/GenBank/DDBJ databases">
        <authorList>
            <person name="Sharma Rahul"/>
            <person name="Thines Marco"/>
        </authorList>
    </citation>
    <scope>NUCLEOTIDE SEQUENCE [LARGE SCALE GENOMIC DNA]</scope>
</reference>
<keyword evidence="2" id="KW-1185">Reference proteome</keyword>
<accession>A0A0P1BRY5</accession>
<name>A0A0P1BRY5_9BASI</name>